<dbReference type="RefSeq" id="WP_209654404.1">
    <property type="nucleotide sequence ID" value="NZ_CP047357.1"/>
</dbReference>
<comment type="caution">
    <text evidence="4">The sequence shown here is derived from an EMBL/GenBank/DDBJ whole genome shotgun (WGS) entry which is preliminary data.</text>
</comment>
<dbReference type="EMBL" id="JAGINY010000001">
    <property type="protein sequence ID" value="MBP2333788.1"/>
    <property type="molecule type" value="Genomic_DNA"/>
</dbReference>
<feature type="domain" description="FAD/NAD(P)-binding" evidence="3">
    <location>
        <begin position="10"/>
        <end position="217"/>
    </location>
</feature>
<feature type="region of interest" description="Disordered" evidence="2">
    <location>
        <begin position="109"/>
        <end position="129"/>
    </location>
</feature>
<name>A0ABS4UB50_9CORY</name>
<keyword evidence="5" id="KW-1185">Reference proteome</keyword>
<dbReference type="SUPFAM" id="SSF51905">
    <property type="entry name" value="FAD/NAD(P)-binding domain"/>
    <property type="match status" value="1"/>
</dbReference>
<sequence length="363" mass="39129">MTSPPIPSHQVVIIGGGQTGLATAYYLLRAGVEVLVLDDQEGPGGAWRHVWPSMTLFSTAEFSNLPGIPMPAFDGFPPASHVIDYLRKYEDRYSIPVERPVHVTRVEFRGGRDGSSLDDGSSLSGSTSGSGAGRFLIHADDRSWAADHVVAATGTWSAPFVPHLPGRFVGKQWHSANYPGVEPFRGSKVAVVGGANSAAQIAAELTRVADVTWFTRREPQWMPDDVDGRVLFRRNRERMVAILRDEEDPGPDSRLGDIVMLPEVLAARDEGRLRATPMFSSMDELNGDDGAAGFDHLIWCTGFRPALGPVRSLLDGREPAVPGLHLVGYGDWTGPGSATITGLGPHAKATARAIAETYGKKVR</sequence>
<evidence type="ECO:0000256" key="1">
    <source>
        <dbReference type="ARBA" id="ARBA00023002"/>
    </source>
</evidence>
<evidence type="ECO:0000259" key="3">
    <source>
        <dbReference type="Pfam" id="PF07992"/>
    </source>
</evidence>
<reference evidence="4 5" key="1">
    <citation type="submission" date="2021-03" db="EMBL/GenBank/DDBJ databases">
        <title>Sequencing the genomes of 1000 actinobacteria strains.</title>
        <authorList>
            <person name="Klenk H.-P."/>
        </authorList>
    </citation>
    <scope>NUCLEOTIDE SEQUENCE [LARGE SCALE GENOMIC DNA]</scope>
    <source>
        <strain evidence="4 5">DSM 44506</strain>
    </source>
</reference>
<dbReference type="PRINTS" id="PR00411">
    <property type="entry name" value="PNDRDTASEI"/>
</dbReference>
<protein>
    <submittedName>
        <fullName evidence="4">Flavoprotein involved in K+ transport</fullName>
    </submittedName>
</protein>
<dbReference type="PANTHER" id="PTHR43539:SF78">
    <property type="entry name" value="FLAVIN-CONTAINING MONOOXYGENASE"/>
    <property type="match status" value="1"/>
</dbReference>
<gene>
    <name evidence="4" type="ORF">JOF33_002487</name>
</gene>
<dbReference type="InterPro" id="IPR023753">
    <property type="entry name" value="FAD/NAD-binding_dom"/>
</dbReference>
<proteinExistence type="predicted"/>
<dbReference type="Pfam" id="PF07992">
    <property type="entry name" value="Pyr_redox_2"/>
    <property type="match status" value="1"/>
</dbReference>
<evidence type="ECO:0000313" key="4">
    <source>
        <dbReference type="EMBL" id="MBP2333788.1"/>
    </source>
</evidence>
<organism evidence="4 5">
    <name type="scientific">Corynebacterium freneyi</name>
    <dbReference type="NCBI Taxonomy" id="134034"/>
    <lineage>
        <taxon>Bacteria</taxon>
        <taxon>Bacillati</taxon>
        <taxon>Actinomycetota</taxon>
        <taxon>Actinomycetes</taxon>
        <taxon>Mycobacteriales</taxon>
        <taxon>Corynebacteriaceae</taxon>
        <taxon>Corynebacterium</taxon>
    </lineage>
</organism>
<evidence type="ECO:0000256" key="2">
    <source>
        <dbReference type="SAM" id="MobiDB-lite"/>
    </source>
</evidence>
<dbReference type="InterPro" id="IPR050982">
    <property type="entry name" value="Auxin_biosynth/cation_transpt"/>
</dbReference>
<dbReference type="Proteomes" id="UP001519305">
    <property type="component" value="Unassembled WGS sequence"/>
</dbReference>
<dbReference type="Gene3D" id="3.50.50.60">
    <property type="entry name" value="FAD/NAD(P)-binding domain"/>
    <property type="match status" value="1"/>
</dbReference>
<feature type="compositionally biased region" description="Low complexity" evidence="2">
    <location>
        <begin position="117"/>
        <end position="129"/>
    </location>
</feature>
<dbReference type="PANTHER" id="PTHR43539">
    <property type="entry name" value="FLAVIN-BINDING MONOOXYGENASE-LIKE PROTEIN (AFU_ORTHOLOGUE AFUA_4G09220)"/>
    <property type="match status" value="1"/>
</dbReference>
<dbReference type="PRINTS" id="PR00368">
    <property type="entry name" value="FADPNR"/>
</dbReference>
<keyword evidence="1" id="KW-0560">Oxidoreductase</keyword>
<evidence type="ECO:0000313" key="5">
    <source>
        <dbReference type="Proteomes" id="UP001519305"/>
    </source>
</evidence>
<dbReference type="InterPro" id="IPR036188">
    <property type="entry name" value="FAD/NAD-bd_sf"/>
</dbReference>
<accession>A0ABS4UB50</accession>